<accession>A0A4U0Y2Y0</accession>
<dbReference type="OrthoDB" id="3844716at2759"/>
<dbReference type="AlphaFoldDB" id="A0A4U0Y2Y0"/>
<dbReference type="Proteomes" id="UP000309340">
    <property type="component" value="Unassembled WGS sequence"/>
</dbReference>
<comment type="caution">
    <text evidence="2">The sequence shown here is derived from an EMBL/GenBank/DDBJ whole genome shotgun (WGS) entry which is preliminary data.</text>
</comment>
<gene>
    <name evidence="2" type="ORF">B0A55_00150</name>
</gene>
<evidence type="ECO:0000313" key="3">
    <source>
        <dbReference type="Proteomes" id="UP000309340"/>
    </source>
</evidence>
<organism evidence="2 3">
    <name type="scientific">Friedmanniomyces simplex</name>
    <dbReference type="NCBI Taxonomy" id="329884"/>
    <lineage>
        <taxon>Eukaryota</taxon>
        <taxon>Fungi</taxon>
        <taxon>Dikarya</taxon>
        <taxon>Ascomycota</taxon>
        <taxon>Pezizomycotina</taxon>
        <taxon>Dothideomycetes</taxon>
        <taxon>Dothideomycetidae</taxon>
        <taxon>Mycosphaerellales</taxon>
        <taxon>Teratosphaeriaceae</taxon>
        <taxon>Friedmanniomyces</taxon>
    </lineage>
</organism>
<evidence type="ECO:0000313" key="2">
    <source>
        <dbReference type="EMBL" id="TKA83827.1"/>
    </source>
</evidence>
<reference evidence="2 3" key="1">
    <citation type="submission" date="2017-03" db="EMBL/GenBank/DDBJ databases">
        <title>Genomes of endolithic fungi from Antarctica.</title>
        <authorList>
            <person name="Coleine C."/>
            <person name="Masonjones S."/>
            <person name="Stajich J.E."/>
        </authorList>
    </citation>
    <scope>NUCLEOTIDE SEQUENCE [LARGE SCALE GENOMIC DNA]</scope>
    <source>
        <strain evidence="2 3">CCFEE 5184</strain>
    </source>
</reference>
<keyword evidence="3" id="KW-1185">Reference proteome</keyword>
<feature type="region of interest" description="Disordered" evidence="1">
    <location>
        <begin position="123"/>
        <end position="199"/>
    </location>
</feature>
<evidence type="ECO:0000256" key="1">
    <source>
        <dbReference type="SAM" id="MobiDB-lite"/>
    </source>
</evidence>
<feature type="region of interest" description="Disordered" evidence="1">
    <location>
        <begin position="363"/>
        <end position="384"/>
    </location>
</feature>
<dbReference type="EMBL" id="NAJQ01000002">
    <property type="protein sequence ID" value="TKA83827.1"/>
    <property type="molecule type" value="Genomic_DNA"/>
</dbReference>
<sequence length="419" mass="44868">MASNMVAHESPDTTPKAAVDLLDAFEKAFIDNTATPVEGITAEEMETSSLFDLTEDDVAEYTIRSDSFSSLSSLPSAAVSDTTCSAHTSESGGEQETSGLLVSGTTAATTIIETEEAVVSTSVLAEDGQPTCNERPAPPARFGGRNTSPPPPTPRPSLIKRPCLALRTNSSQSLKTAQPSSPLVPASMKRPGLISRTNSTQSFKKAVGGVKGLFAKDSSSTITVAGLQEYFGTMTPLASTPGSPCVSAEERGEYFDLGAVNRALQEVEIAAGDPKEIAGLKEKAAKFEGTQGTAKELIMRTANVEVPIQIFTLNMMSIQAPNINRALEALTICEKLIKMHMVDHPDLKMLKDTTRRLRRDAGERYTNARKAKNGNGSPRPTFGRAMSARSAINEPVDGLPMRERVDKILGEGRYLRCRK</sequence>
<name>A0A4U0Y2Y0_9PEZI</name>
<proteinExistence type="predicted"/>
<feature type="compositionally biased region" description="Polar residues" evidence="1">
    <location>
        <begin position="167"/>
        <end position="181"/>
    </location>
</feature>
<protein>
    <submittedName>
        <fullName evidence="2">Uncharacterized protein</fullName>
    </submittedName>
</protein>